<gene>
    <name evidence="6" type="ORF">BV898_07333</name>
</gene>
<comment type="subcellular location">
    <subcellularLocation>
        <location evidence="1">Secreted</location>
    </subcellularLocation>
</comment>
<dbReference type="SUPFAM" id="SSF81296">
    <property type="entry name" value="E set domains"/>
    <property type="match status" value="1"/>
</dbReference>
<dbReference type="FunFam" id="2.60.40.770:FF:000001">
    <property type="entry name" value="NPC intracellular cholesterol transporter 2"/>
    <property type="match status" value="1"/>
</dbReference>
<protein>
    <submittedName>
        <fullName evidence="6">Epididymal secretory protein E1</fullName>
    </submittedName>
</protein>
<dbReference type="AlphaFoldDB" id="A0A1W0WU74"/>
<dbReference type="OrthoDB" id="4937502at2759"/>
<evidence type="ECO:0000313" key="6">
    <source>
        <dbReference type="EMBL" id="OQV18703.1"/>
    </source>
</evidence>
<comment type="similarity">
    <text evidence="2">Belongs to the NPC2 family.</text>
</comment>
<dbReference type="GO" id="GO:0032934">
    <property type="term" value="F:sterol binding"/>
    <property type="evidence" value="ECO:0007669"/>
    <property type="project" value="InterPro"/>
</dbReference>
<dbReference type="InterPro" id="IPR003172">
    <property type="entry name" value="ML_dom"/>
</dbReference>
<evidence type="ECO:0000256" key="1">
    <source>
        <dbReference type="ARBA" id="ARBA00004613"/>
    </source>
</evidence>
<keyword evidence="4" id="KW-0732">Signal</keyword>
<reference evidence="7" key="1">
    <citation type="submission" date="2017-01" db="EMBL/GenBank/DDBJ databases">
        <title>Comparative genomics of anhydrobiosis in the tardigrade Hypsibius dujardini.</title>
        <authorList>
            <person name="Yoshida Y."/>
            <person name="Koutsovoulos G."/>
            <person name="Laetsch D."/>
            <person name="Stevens L."/>
            <person name="Kumar S."/>
            <person name="Horikawa D."/>
            <person name="Ishino K."/>
            <person name="Komine S."/>
            <person name="Tomita M."/>
            <person name="Blaxter M."/>
            <person name="Arakawa K."/>
        </authorList>
    </citation>
    <scope>NUCLEOTIDE SEQUENCE [LARGE SCALE GENOMIC DNA]</scope>
    <source>
        <strain evidence="7">Z151</strain>
    </source>
</reference>
<evidence type="ECO:0000256" key="3">
    <source>
        <dbReference type="ARBA" id="ARBA00022525"/>
    </source>
</evidence>
<keyword evidence="3" id="KW-0964">Secreted</keyword>
<evidence type="ECO:0000259" key="5">
    <source>
        <dbReference type="SMART" id="SM00737"/>
    </source>
</evidence>
<evidence type="ECO:0000256" key="4">
    <source>
        <dbReference type="SAM" id="SignalP"/>
    </source>
</evidence>
<dbReference type="EMBL" id="MTYJ01000047">
    <property type="protein sequence ID" value="OQV18703.1"/>
    <property type="molecule type" value="Genomic_DNA"/>
</dbReference>
<dbReference type="InterPro" id="IPR039670">
    <property type="entry name" value="NPC2-like"/>
</dbReference>
<feature type="signal peptide" evidence="4">
    <location>
        <begin position="1"/>
        <end position="17"/>
    </location>
</feature>
<dbReference type="InterPro" id="IPR014756">
    <property type="entry name" value="Ig_E-set"/>
</dbReference>
<dbReference type="GO" id="GO:0005576">
    <property type="term" value="C:extracellular region"/>
    <property type="evidence" value="ECO:0007669"/>
    <property type="project" value="UniProtKB-SubCell"/>
</dbReference>
<name>A0A1W0WU74_HYPEX</name>
<accession>A0A1W0WU74</accession>
<dbReference type="Gene3D" id="2.60.40.770">
    <property type="match status" value="1"/>
</dbReference>
<sequence>MLLKVLLFAFVFGCATALTAPCNVCKTGSPSGTCKTVTIDPCTAQPCGLKQGTNVTFAVEFTAGAAATALTSTVYGIIAGTPIKFNLPNPNGCKDSGIACPLVAGQTYTYTDQLYVSELYPSINLVVQWSLLDQASNPIFCILAPAKIVSK</sequence>
<evidence type="ECO:0000313" key="7">
    <source>
        <dbReference type="Proteomes" id="UP000192578"/>
    </source>
</evidence>
<dbReference type="PANTHER" id="PTHR11306">
    <property type="entry name" value="NIEMANN PICK TYPE C2 PROTEIN NPC2-RELATED"/>
    <property type="match status" value="1"/>
</dbReference>
<feature type="chain" id="PRO_5010700559" evidence="4">
    <location>
        <begin position="18"/>
        <end position="151"/>
    </location>
</feature>
<evidence type="ECO:0000256" key="2">
    <source>
        <dbReference type="ARBA" id="ARBA00006370"/>
    </source>
</evidence>
<comment type="caution">
    <text evidence="6">The sequence shown here is derived from an EMBL/GenBank/DDBJ whole genome shotgun (WGS) entry which is preliminary data.</text>
</comment>
<proteinExistence type="inferred from homology"/>
<dbReference type="Pfam" id="PF02221">
    <property type="entry name" value="E1_DerP2_DerF2"/>
    <property type="match status" value="1"/>
</dbReference>
<keyword evidence="7" id="KW-1185">Reference proteome</keyword>
<dbReference type="SMART" id="SM00737">
    <property type="entry name" value="ML"/>
    <property type="match status" value="1"/>
</dbReference>
<organism evidence="6 7">
    <name type="scientific">Hypsibius exemplaris</name>
    <name type="common">Freshwater tardigrade</name>
    <dbReference type="NCBI Taxonomy" id="2072580"/>
    <lineage>
        <taxon>Eukaryota</taxon>
        <taxon>Metazoa</taxon>
        <taxon>Ecdysozoa</taxon>
        <taxon>Tardigrada</taxon>
        <taxon>Eutardigrada</taxon>
        <taxon>Parachela</taxon>
        <taxon>Hypsibioidea</taxon>
        <taxon>Hypsibiidae</taxon>
        <taxon>Hypsibius</taxon>
    </lineage>
</organism>
<feature type="domain" description="MD-2-related lipid-recognition" evidence="5">
    <location>
        <begin position="22"/>
        <end position="146"/>
    </location>
</feature>
<dbReference type="PANTHER" id="PTHR11306:SF68">
    <property type="entry name" value="NPC INTRACELLULAR CHOLESTEROL TRANSPORTER 2"/>
    <property type="match status" value="1"/>
</dbReference>
<dbReference type="Proteomes" id="UP000192578">
    <property type="component" value="Unassembled WGS sequence"/>
</dbReference>
<dbReference type="GO" id="GO:0015918">
    <property type="term" value="P:sterol transport"/>
    <property type="evidence" value="ECO:0007669"/>
    <property type="project" value="InterPro"/>
</dbReference>